<evidence type="ECO:0000313" key="2">
    <source>
        <dbReference type="EMBL" id="MBB4865431.1"/>
    </source>
</evidence>
<feature type="transmembrane region" description="Helical" evidence="1">
    <location>
        <begin position="20"/>
        <end position="47"/>
    </location>
</feature>
<dbReference type="EMBL" id="JACHLI010000018">
    <property type="protein sequence ID" value="MBB4865431.1"/>
    <property type="molecule type" value="Genomic_DNA"/>
</dbReference>
<dbReference type="AlphaFoldDB" id="A0A7W7P2C1"/>
<protein>
    <submittedName>
        <fullName evidence="2">Putative membrane protein</fullName>
    </submittedName>
</protein>
<proteinExistence type="predicted"/>
<organism evidence="2 3">
    <name type="scientific">Pseudomonas nitroreducens</name>
    <dbReference type="NCBI Taxonomy" id="46680"/>
    <lineage>
        <taxon>Bacteria</taxon>
        <taxon>Pseudomonadati</taxon>
        <taxon>Pseudomonadota</taxon>
        <taxon>Gammaproteobacteria</taxon>
        <taxon>Pseudomonadales</taxon>
        <taxon>Pseudomonadaceae</taxon>
        <taxon>Pseudomonas</taxon>
    </lineage>
</organism>
<keyword evidence="1" id="KW-0472">Membrane</keyword>
<evidence type="ECO:0000313" key="3">
    <source>
        <dbReference type="Proteomes" id="UP000566995"/>
    </source>
</evidence>
<keyword evidence="1" id="KW-1133">Transmembrane helix</keyword>
<keyword evidence="1" id="KW-0812">Transmembrane</keyword>
<sequence>MQVIHERQQATNNNDSLIRIGYLGLMLGVLITPLILAVLAVSLLKLLKVQNSFEITHFKRQAKLAAGFLVWVAVSIPFLDIGVGQLSIAGAMLWLLWKAFEGFDSNRSSESM</sequence>
<feature type="transmembrane region" description="Helical" evidence="1">
    <location>
        <begin position="68"/>
        <end position="97"/>
    </location>
</feature>
<name>A0A7W7P2C1_PSENT</name>
<accession>A0A7W7P2C1</accession>
<dbReference type="RefSeq" id="WP_184592913.1">
    <property type="nucleotide sequence ID" value="NZ_JACHLI010000018.1"/>
</dbReference>
<reference evidence="2 3" key="1">
    <citation type="submission" date="2020-08" db="EMBL/GenBank/DDBJ databases">
        <title>Functional genomics of gut bacteria from endangered species of beetles.</title>
        <authorList>
            <person name="Carlos-Shanley C."/>
        </authorList>
    </citation>
    <scope>NUCLEOTIDE SEQUENCE [LARGE SCALE GENOMIC DNA]</scope>
    <source>
        <strain evidence="2 3">S00179</strain>
    </source>
</reference>
<evidence type="ECO:0000256" key="1">
    <source>
        <dbReference type="SAM" id="Phobius"/>
    </source>
</evidence>
<comment type="caution">
    <text evidence="2">The sequence shown here is derived from an EMBL/GenBank/DDBJ whole genome shotgun (WGS) entry which is preliminary data.</text>
</comment>
<gene>
    <name evidence="2" type="ORF">HNP46_004312</name>
</gene>
<dbReference type="Proteomes" id="UP000566995">
    <property type="component" value="Unassembled WGS sequence"/>
</dbReference>